<dbReference type="PANTHER" id="PTHR43065">
    <property type="entry name" value="SENSOR HISTIDINE KINASE"/>
    <property type="match status" value="1"/>
</dbReference>
<comment type="caution">
    <text evidence="7">The sequence shown here is derived from an EMBL/GenBank/DDBJ whole genome shotgun (WGS) entry which is preliminary data.</text>
</comment>
<organism evidence="7 8">
    <name type="scientific">Sphingomonas albertensis</name>
    <dbReference type="NCBI Taxonomy" id="2762591"/>
    <lineage>
        <taxon>Bacteria</taxon>
        <taxon>Pseudomonadati</taxon>
        <taxon>Pseudomonadota</taxon>
        <taxon>Alphaproteobacteria</taxon>
        <taxon>Sphingomonadales</taxon>
        <taxon>Sphingomonadaceae</taxon>
        <taxon>Sphingomonas</taxon>
    </lineage>
</organism>
<dbReference type="SUPFAM" id="SSF55874">
    <property type="entry name" value="ATPase domain of HSP90 chaperone/DNA topoisomerase II/histidine kinase"/>
    <property type="match status" value="1"/>
</dbReference>
<gene>
    <name evidence="7" type="ORF">H8S47_04030</name>
</gene>
<evidence type="ECO:0000313" key="7">
    <source>
        <dbReference type="EMBL" id="MBC3940850.1"/>
    </source>
</evidence>
<evidence type="ECO:0000256" key="5">
    <source>
        <dbReference type="ARBA" id="ARBA00023170"/>
    </source>
</evidence>
<dbReference type="Gene3D" id="3.30.565.10">
    <property type="entry name" value="Histidine kinase-like ATPase, C-terminal domain"/>
    <property type="match status" value="1"/>
</dbReference>
<keyword evidence="4" id="KW-0157">Chromophore</keyword>
<evidence type="ECO:0000259" key="6">
    <source>
        <dbReference type="PROSITE" id="PS50046"/>
    </source>
</evidence>
<dbReference type="Gene3D" id="3.30.450.40">
    <property type="match status" value="1"/>
</dbReference>
<evidence type="ECO:0000256" key="1">
    <source>
        <dbReference type="ARBA" id="ARBA00006402"/>
    </source>
</evidence>
<dbReference type="InterPro" id="IPR001294">
    <property type="entry name" value="Phytochrome"/>
</dbReference>
<dbReference type="PROSITE" id="PS50046">
    <property type="entry name" value="PHYTOCHROME_2"/>
    <property type="match status" value="1"/>
</dbReference>
<dbReference type="InterPro" id="IPR003018">
    <property type="entry name" value="GAF"/>
</dbReference>
<dbReference type="InterPro" id="IPR011495">
    <property type="entry name" value="Sig_transdc_His_kin_sub2_dim/P"/>
</dbReference>
<dbReference type="Gene3D" id="3.30.450.270">
    <property type="match status" value="1"/>
</dbReference>
<dbReference type="SUPFAM" id="SSF55785">
    <property type="entry name" value="PYP-like sensor domain (PAS domain)"/>
    <property type="match status" value="1"/>
</dbReference>
<dbReference type="InterPro" id="IPR013515">
    <property type="entry name" value="Phytochrome_cen-reg"/>
</dbReference>
<evidence type="ECO:0000256" key="4">
    <source>
        <dbReference type="ARBA" id="ARBA00022991"/>
    </source>
</evidence>
<evidence type="ECO:0000256" key="2">
    <source>
        <dbReference type="ARBA" id="ARBA00022543"/>
    </source>
</evidence>
<dbReference type="InterPro" id="IPR003594">
    <property type="entry name" value="HATPase_dom"/>
</dbReference>
<feature type="domain" description="Phytochrome chromophore attachment site" evidence="6">
    <location>
        <begin position="147"/>
        <end position="290"/>
    </location>
</feature>
<dbReference type="InterPro" id="IPR016132">
    <property type="entry name" value="Phyto_chromo_attachment"/>
</dbReference>
<dbReference type="SMART" id="SM00065">
    <property type="entry name" value="GAF"/>
    <property type="match status" value="1"/>
</dbReference>
<evidence type="ECO:0000256" key="3">
    <source>
        <dbReference type="ARBA" id="ARBA00022606"/>
    </source>
</evidence>
<protein>
    <submittedName>
        <fullName evidence="7">GAF domain-containing protein</fullName>
    </submittedName>
</protein>
<dbReference type="Pfam" id="PF01590">
    <property type="entry name" value="GAF"/>
    <property type="match status" value="1"/>
</dbReference>
<proteinExistence type="inferred from homology"/>
<dbReference type="InterPro" id="IPR036890">
    <property type="entry name" value="HATPase_C_sf"/>
</dbReference>
<dbReference type="SMART" id="SM00387">
    <property type="entry name" value="HATPase_c"/>
    <property type="match status" value="1"/>
</dbReference>
<dbReference type="RefSeq" id="WP_187502634.1">
    <property type="nucleotide sequence ID" value="NZ_CP162536.1"/>
</dbReference>
<dbReference type="PRINTS" id="PR01033">
    <property type="entry name" value="PHYTOCHROME"/>
</dbReference>
<dbReference type="InterPro" id="IPR035965">
    <property type="entry name" value="PAS-like_dom_sf"/>
</dbReference>
<dbReference type="Proteomes" id="UP000597613">
    <property type="component" value="Unassembled WGS sequence"/>
</dbReference>
<dbReference type="PANTHER" id="PTHR43065:SF23">
    <property type="entry name" value="SENSOR HISTIDINE KINASE PDTAS"/>
    <property type="match status" value="1"/>
</dbReference>
<dbReference type="Pfam" id="PF00360">
    <property type="entry name" value="PHY"/>
    <property type="match status" value="1"/>
</dbReference>
<dbReference type="Pfam" id="PF07568">
    <property type="entry name" value="HisKA_2"/>
    <property type="match status" value="1"/>
</dbReference>
<sequence>MSVPSDTAIPAADVGLDLTACDREPIHIPGAIQPHGLLLVADAATLAIVAGAGDIEARLADDWLGRDLSALLAQDIAALFATSETVAGVALAGAPVTGVSEHFDVTLHRSADHVLVELEPIAGVPVTAAAMLGRLNAMAMTFERAGNLQALCERAAIAFRQLTGFDRVMVYRFLDDEAGRVMAEDKVSGLGTFLNHHFPASDIPRQARALYVRNRTRTIPAIDYAPAMLRPAGFETLDLSDVALRSVSPIHLRYLANMGVAASASISIVKDGLLWGMIACHHGSPRVLTPDIRAASSTLASGLARQIRAKEEAETYRERLRLRAAEDAVIPKLATDPAPRSIVTALRDDLRRMLDGDGFAFVDGAVVAMHGLCPAEEDVLDLAEWAVTQNGIEPFATHELPSLYPRAETYRAAASGVLALPLIDEGAMLLWFRAEQIEEVEWAGNPHKAVSVDPNAVLTPRTSFESWTQAVSGRSRRWTREEIEAAHRLRRAFHDAHVNQRLRLLNGDLQRTLADKDILIAQKDVLMKEVNHRVQNSLQLVAAFLSLQAKSSDDAKVKEHLAEAQARLAAVALVHRRLYRDDQVESVDLSRYLEELTDDMKTSLGEDWAARMSLDLAPILVATDRAVNIGLVLTELVINASKYAYEGRAGPIEIVLEQHRNRLRLIVADQGVGKSGTREGFGSRMMKAVVAGLSGTIEQDDNMPGLRVILTAPIEDMR</sequence>
<name>A0ABR7AK79_9SPHN</name>
<dbReference type="Gene3D" id="3.30.450.20">
    <property type="entry name" value="PAS domain"/>
    <property type="match status" value="1"/>
</dbReference>
<evidence type="ECO:0000313" key="8">
    <source>
        <dbReference type="Proteomes" id="UP000597613"/>
    </source>
</evidence>
<dbReference type="SUPFAM" id="SSF55781">
    <property type="entry name" value="GAF domain-like"/>
    <property type="match status" value="2"/>
</dbReference>
<accession>A0ABR7AK79</accession>
<keyword evidence="2" id="KW-0600">Photoreceptor protein</keyword>
<keyword evidence="8" id="KW-1185">Reference proteome</keyword>
<dbReference type="EMBL" id="JACONT010000005">
    <property type="protein sequence ID" value="MBC3940850.1"/>
    <property type="molecule type" value="Genomic_DNA"/>
</dbReference>
<reference evidence="7 8" key="1">
    <citation type="submission" date="2020-08" db="EMBL/GenBank/DDBJ databases">
        <title>Putative novel bacterial strains isolated from necrotic wheat leaf tissues caused by Xanthomonas translucens.</title>
        <authorList>
            <person name="Tambong J.T."/>
        </authorList>
    </citation>
    <scope>NUCLEOTIDE SEQUENCE [LARGE SCALE GENOMIC DNA]</scope>
    <source>
        <strain evidence="8">DOAB 1063</strain>
    </source>
</reference>
<dbReference type="InterPro" id="IPR043150">
    <property type="entry name" value="Phytochrome_PHY_sf"/>
</dbReference>
<comment type="similarity">
    <text evidence="1">In the N-terminal section; belongs to the phytochrome family.</text>
</comment>
<keyword evidence="5" id="KW-0675">Receptor</keyword>
<dbReference type="InterPro" id="IPR013654">
    <property type="entry name" value="PAS_2"/>
</dbReference>
<dbReference type="Pfam" id="PF13581">
    <property type="entry name" value="HATPase_c_2"/>
    <property type="match status" value="1"/>
</dbReference>
<keyword evidence="3" id="KW-0716">Sensory transduction</keyword>
<dbReference type="InterPro" id="IPR029016">
    <property type="entry name" value="GAF-like_dom_sf"/>
</dbReference>
<dbReference type="Pfam" id="PF08446">
    <property type="entry name" value="PAS_2"/>
    <property type="match status" value="1"/>
</dbReference>